<feature type="compositionally biased region" description="Polar residues" evidence="1">
    <location>
        <begin position="274"/>
        <end position="283"/>
    </location>
</feature>
<feature type="region of interest" description="Disordered" evidence="1">
    <location>
        <begin position="371"/>
        <end position="478"/>
    </location>
</feature>
<dbReference type="EMBL" id="ML994615">
    <property type="protein sequence ID" value="KAF2192322.1"/>
    <property type="molecule type" value="Genomic_DNA"/>
</dbReference>
<dbReference type="Proteomes" id="UP000800200">
    <property type="component" value="Unassembled WGS sequence"/>
</dbReference>
<accession>A0A6A6EMY0</accession>
<dbReference type="Pfam" id="PF10680">
    <property type="entry name" value="RRN9"/>
    <property type="match status" value="1"/>
</dbReference>
<evidence type="ECO:0000259" key="2">
    <source>
        <dbReference type="Pfam" id="PF10680"/>
    </source>
</evidence>
<reference evidence="3" key="1">
    <citation type="journal article" date="2020" name="Stud. Mycol.">
        <title>101 Dothideomycetes genomes: a test case for predicting lifestyles and emergence of pathogens.</title>
        <authorList>
            <person name="Haridas S."/>
            <person name="Albert R."/>
            <person name="Binder M."/>
            <person name="Bloem J."/>
            <person name="Labutti K."/>
            <person name="Salamov A."/>
            <person name="Andreopoulos B."/>
            <person name="Baker S."/>
            <person name="Barry K."/>
            <person name="Bills G."/>
            <person name="Bluhm B."/>
            <person name="Cannon C."/>
            <person name="Castanera R."/>
            <person name="Culley D."/>
            <person name="Daum C."/>
            <person name="Ezra D."/>
            <person name="Gonzalez J."/>
            <person name="Henrissat B."/>
            <person name="Kuo A."/>
            <person name="Liang C."/>
            <person name="Lipzen A."/>
            <person name="Lutzoni F."/>
            <person name="Magnuson J."/>
            <person name="Mondo S."/>
            <person name="Nolan M."/>
            <person name="Ohm R."/>
            <person name="Pangilinan J."/>
            <person name="Park H.-J."/>
            <person name="Ramirez L."/>
            <person name="Alfaro M."/>
            <person name="Sun H."/>
            <person name="Tritt A."/>
            <person name="Yoshinaga Y."/>
            <person name="Zwiers L.-H."/>
            <person name="Turgeon B."/>
            <person name="Goodwin S."/>
            <person name="Spatafora J."/>
            <person name="Crous P."/>
            <person name="Grigoriev I."/>
        </authorList>
    </citation>
    <scope>NUCLEOTIDE SEQUENCE</scope>
    <source>
        <strain evidence="3">CBS 207.26</strain>
    </source>
</reference>
<dbReference type="OrthoDB" id="5412288at2759"/>
<feature type="compositionally biased region" description="Basic and acidic residues" evidence="1">
    <location>
        <begin position="247"/>
        <end position="268"/>
    </location>
</feature>
<keyword evidence="4" id="KW-1185">Reference proteome</keyword>
<evidence type="ECO:0000313" key="3">
    <source>
        <dbReference type="EMBL" id="KAF2192322.1"/>
    </source>
</evidence>
<feature type="region of interest" description="Disordered" evidence="1">
    <location>
        <begin position="1"/>
        <end position="48"/>
    </location>
</feature>
<feature type="compositionally biased region" description="Acidic residues" evidence="1">
    <location>
        <begin position="65"/>
        <end position="78"/>
    </location>
</feature>
<gene>
    <name evidence="3" type="ORF">K469DRAFT_716842</name>
</gene>
<dbReference type="AlphaFoldDB" id="A0A6A6EMY0"/>
<organism evidence="3 4">
    <name type="scientific">Zopfia rhizophila CBS 207.26</name>
    <dbReference type="NCBI Taxonomy" id="1314779"/>
    <lineage>
        <taxon>Eukaryota</taxon>
        <taxon>Fungi</taxon>
        <taxon>Dikarya</taxon>
        <taxon>Ascomycota</taxon>
        <taxon>Pezizomycotina</taxon>
        <taxon>Dothideomycetes</taxon>
        <taxon>Dothideomycetes incertae sedis</taxon>
        <taxon>Zopfiaceae</taxon>
        <taxon>Zopfia</taxon>
    </lineage>
</organism>
<feature type="compositionally biased region" description="Low complexity" evidence="1">
    <location>
        <begin position="11"/>
        <end position="31"/>
    </location>
</feature>
<feature type="compositionally biased region" description="Polar residues" evidence="1">
    <location>
        <begin position="458"/>
        <end position="473"/>
    </location>
</feature>
<evidence type="ECO:0000313" key="4">
    <source>
        <dbReference type="Proteomes" id="UP000800200"/>
    </source>
</evidence>
<feature type="region of interest" description="Disordered" evidence="1">
    <location>
        <begin position="187"/>
        <end position="209"/>
    </location>
</feature>
<dbReference type="InterPro" id="IPR019622">
    <property type="entry name" value="Rrn9_dom"/>
</dbReference>
<protein>
    <recommendedName>
        <fullName evidence="2">Rrn9 domain-containing protein</fullName>
    </recommendedName>
</protein>
<feature type="region of interest" description="Disordered" evidence="1">
    <location>
        <begin position="65"/>
        <end position="84"/>
    </location>
</feature>
<proteinExistence type="predicted"/>
<feature type="region of interest" description="Disordered" evidence="1">
    <location>
        <begin position="238"/>
        <end position="305"/>
    </location>
</feature>
<evidence type="ECO:0000256" key="1">
    <source>
        <dbReference type="SAM" id="MobiDB-lite"/>
    </source>
</evidence>
<feature type="domain" description="Rrn9" evidence="2">
    <location>
        <begin position="110"/>
        <end position="192"/>
    </location>
</feature>
<sequence length="644" mass="71870">MSLFGGDAIYDSADSSSRNSTSDESELSSSSRRAHTARLFPPNIQAAGDVRHIPSVDGTIAADVDDFDKEDEEYEPSIDEASRPNRYTGKAQTWRGYTAADRQLAASLVQIEAGDLAAHLYNAHALKRRVRLPEGQLNKVKNWQSKDFWLKKGDDLKFENPFGGIEQELVPHKIWTAWPLRPEKVPAPSERFGRRRSAEEGDGWKIGGLGEKEVGDELREEILALFLRQAKEKWNGMEWEDEAQDQTGDRSRSEARSMSKTVQREQLRVRSRSRSQGFDSAQSDIGMLDDGGFTPGYDSGTKGGKERKLKFYSSKIRIQGRPPPPSVEPVILADDDRARRILQPTINSLLTHLDGLAMTVCQTRLNHFGRDHSDTSDSEAVSDAESVLSQLRSSSRTRSRSSKTPATRASSRAPSIQKPTDSRTLRKRHSTQHQSKIPSDSDSASDYGAEHGEESEIQTESTEGSTPSRVRGTSKQRREQAGLLDWSEVLGIASMTGWNERAVARTAQRCATLFGEGMSFRTCDEGLAMKAPAEPVHYTPDMIPDLSATMGGTPKRPLFEKGMVHCPHTDCWGHDKEFKLPYRVIEHVKRIHGYDPRTNDSDNEERKCGGVHIDGFLQPISAKQGWLGKGRSKSAGERPKRKRR</sequence>
<feature type="compositionally biased region" description="Low complexity" evidence="1">
    <location>
        <begin position="402"/>
        <end position="413"/>
    </location>
</feature>
<feature type="compositionally biased region" description="Polar residues" evidence="1">
    <location>
        <begin position="432"/>
        <end position="444"/>
    </location>
</feature>
<feature type="region of interest" description="Disordered" evidence="1">
    <location>
        <begin position="622"/>
        <end position="644"/>
    </location>
</feature>
<name>A0A6A6EMY0_9PEZI</name>